<evidence type="ECO:0000313" key="2">
    <source>
        <dbReference type="EMBL" id="ADZ83106.1"/>
    </source>
</evidence>
<sequence>MYTYLKKHEAFMIEALKDPSANLNWLSTYHQTQILFIQHERLIHLLITLFFAFLFLCSCIATFCAPMPLLFLLDLILLITLLFYIRHYYRLENGLERWYKIYTELENLKSPH</sequence>
<gene>
    <name evidence="2" type="ordered locus">Clole_1380</name>
</gene>
<accession>F2JI78</accession>
<proteinExistence type="predicted"/>
<keyword evidence="1" id="KW-1133">Transmembrane helix</keyword>
<dbReference type="STRING" id="642492.Clole_1380"/>
<keyword evidence="1" id="KW-0472">Membrane</keyword>
<dbReference type="AlphaFoldDB" id="F2JI78"/>
<dbReference type="Proteomes" id="UP000008467">
    <property type="component" value="Chromosome"/>
</dbReference>
<dbReference type="EMBL" id="CP002582">
    <property type="protein sequence ID" value="ADZ83106.1"/>
    <property type="molecule type" value="Genomic_DNA"/>
</dbReference>
<organism evidence="2 3">
    <name type="scientific">Cellulosilyticum lentocellum (strain ATCC 49066 / DSM 5427 / NCIMB 11756 / RHM5)</name>
    <name type="common">Clostridium lentocellum</name>
    <dbReference type="NCBI Taxonomy" id="642492"/>
    <lineage>
        <taxon>Bacteria</taxon>
        <taxon>Bacillati</taxon>
        <taxon>Bacillota</taxon>
        <taxon>Clostridia</taxon>
        <taxon>Lachnospirales</taxon>
        <taxon>Cellulosilyticaceae</taxon>
        <taxon>Cellulosilyticum</taxon>
    </lineage>
</organism>
<reference evidence="2 3" key="1">
    <citation type="journal article" date="2011" name="J. Bacteriol.">
        <title>Complete genome sequence of the cellulose-degrading bacterium Cellulosilyticum lentocellum.</title>
        <authorList>
            <consortium name="US DOE Joint Genome Institute"/>
            <person name="Miller D.A."/>
            <person name="Suen G."/>
            <person name="Bruce D."/>
            <person name="Copeland A."/>
            <person name="Cheng J.F."/>
            <person name="Detter C."/>
            <person name="Goodwin L.A."/>
            <person name="Han C.S."/>
            <person name="Hauser L.J."/>
            <person name="Land M.L."/>
            <person name="Lapidus A."/>
            <person name="Lucas S."/>
            <person name="Meincke L."/>
            <person name="Pitluck S."/>
            <person name="Tapia R."/>
            <person name="Teshima H."/>
            <person name="Woyke T."/>
            <person name="Fox B.G."/>
            <person name="Angert E.R."/>
            <person name="Currie C.R."/>
        </authorList>
    </citation>
    <scope>NUCLEOTIDE SEQUENCE [LARGE SCALE GENOMIC DNA]</scope>
    <source>
        <strain evidence="3">ATCC 49066 / DSM 5427 / NCIMB 11756 / RHM5</strain>
    </source>
</reference>
<feature type="transmembrane region" description="Helical" evidence="1">
    <location>
        <begin position="69"/>
        <end position="89"/>
    </location>
</feature>
<dbReference type="KEGG" id="cle:Clole_1380"/>
<dbReference type="RefSeq" id="WP_013656405.1">
    <property type="nucleotide sequence ID" value="NC_015275.1"/>
</dbReference>
<name>F2JI78_CELLD</name>
<protein>
    <submittedName>
        <fullName evidence="2">Uncharacterized protein</fullName>
    </submittedName>
</protein>
<keyword evidence="3" id="KW-1185">Reference proteome</keyword>
<evidence type="ECO:0000313" key="3">
    <source>
        <dbReference type="Proteomes" id="UP000008467"/>
    </source>
</evidence>
<evidence type="ECO:0000256" key="1">
    <source>
        <dbReference type="SAM" id="Phobius"/>
    </source>
</evidence>
<keyword evidence="1" id="KW-0812">Transmembrane</keyword>
<feature type="transmembrane region" description="Helical" evidence="1">
    <location>
        <begin position="42"/>
        <end position="63"/>
    </location>
</feature>
<dbReference type="HOGENOM" id="CLU_144635_0_0_9"/>
<dbReference type="eggNOG" id="ENOG50330HF">
    <property type="taxonomic scope" value="Bacteria"/>
</dbReference>